<dbReference type="InterPro" id="IPR006703">
    <property type="entry name" value="G_AIG1"/>
</dbReference>
<dbReference type="GO" id="GO:0005525">
    <property type="term" value="F:GTP binding"/>
    <property type="evidence" value="ECO:0007669"/>
    <property type="project" value="UniProtKB-KW"/>
</dbReference>
<comment type="caution">
    <text evidence="6">The sequence shown here is derived from an EMBL/GenBank/DDBJ whole genome shotgun (WGS) entry which is preliminary data.</text>
</comment>
<evidence type="ECO:0000259" key="5">
    <source>
        <dbReference type="PROSITE" id="PS51720"/>
    </source>
</evidence>
<evidence type="ECO:0000256" key="4">
    <source>
        <dbReference type="SAM" id="MobiDB-lite"/>
    </source>
</evidence>
<keyword evidence="3" id="KW-0342">GTP-binding</keyword>
<feature type="compositionally biased region" description="Basic and acidic residues" evidence="4">
    <location>
        <begin position="1088"/>
        <end position="1108"/>
    </location>
</feature>
<keyword evidence="2" id="KW-0547">Nucleotide-binding</keyword>
<feature type="region of interest" description="Disordered" evidence="4">
    <location>
        <begin position="1130"/>
        <end position="1299"/>
    </location>
</feature>
<dbReference type="CDD" id="cd01852">
    <property type="entry name" value="AIG1"/>
    <property type="match status" value="1"/>
</dbReference>
<dbReference type="InterPro" id="IPR045058">
    <property type="entry name" value="GIMA/IAN/Toc"/>
</dbReference>
<feature type="region of interest" description="Disordered" evidence="4">
    <location>
        <begin position="183"/>
        <end position="211"/>
    </location>
</feature>
<reference evidence="6" key="1">
    <citation type="submission" date="2023-08" db="EMBL/GenBank/DDBJ databases">
        <title>Pelteobagrus vachellii genome.</title>
        <authorList>
            <person name="Liu H."/>
        </authorList>
    </citation>
    <scope>NUCLEOTIDE SEQUENCE</scope>
    <source>
        <strain evidence="6">PRFRI_2022a</strain>
        <tissue evidence="6">Muscle</tissue>
    </source>
</reference>
<feature type="region of interest" description="Disordered" evidence="4">
    <location>
        <begin position="918"/>
        <end position="1108"/>
    </location>
</feature>
<evidence type="ECO:0000313" key="6">
    <source>
        <dbReference type="EMBL" id="KAK2864899.1"/>
    </source>
</evidence>
<dbReference type="Pfam" id="PF04548">
    <property type="entry name" value="AIG1"/>
    <property type="match status" value="4"/>
</dbReference>
<evidence type="ECO:0000256" key="2">
    <source>
        <dbReference type="ARBA" id="ARBA00022741"/>
    </source>
</evidence>
<gene>
    <name evidence="6" type="ORF">Q7C36_004053</name>
</gene>
<protein>
    <recommendedName>
        <fullName evidence="5">AIG1-type G domain-containing protein</fullName>
    </recommendedName>
</protein>
<name>A0AA88T807_TACVA</name>
<feature type="domain" description="AIG1-type G" evidence="5">
    <location>
        <begin position="682"/>
        <end position="883"/>
    </location>
</feature>
<organism evidence="6 7">
    <name type="scientific">Tachysurus vachellii</name>
    <name type="common">Darkbarbel catfish</name>
    <name type="synonym">Pelteobagrus vachellii</name>
    <dbReference type="NCBI Taxonomy" id="175792"/>
    <lineage>
        <taxon>Eukaryota</taxon>
        <taxon>Metazoa</taxon>
        <taxon>Chordata</taxon>
        <taxon>Craniata</taxon>
        <taxon>Vertebrata</taxon>
        <taxon>Euteleostomi</taxon>
        <taxon>Actinopterygii</taxon>
        <taxon>Neopterygii</taxon>
        <taxon>Teleostei</taxon>
        <taxon>Ostariophysi</taxon>
        <taxon>Siluriformes</taxon>
        <taxon>Bagridae</taxon>
        <taxon>Tachysurus</taxon>
    </lineage>
</organism>
<evidence type="ECO:0000256" key="1">
    <source>
        <dbReference type="ARBA" id="ARBA00008535"/>
    </source>
</evidence>
<accession>A0AA88T807</accession>
<comment type="similarity">
    <text evidence="1">Belongs to the TRAFAC class TrmE-Era-EngA-EngB-Septin-like GTPase superfamily. AIG1/Toc34/Toc159-like paraseptin GTPase family. IAN subfamily.</text>
</comment>
<dbReference type="EMBL" id="JAVHJS010000003">
    <property type="protein sequence ID" value="KAK2864899.1"/>
    <property type="molecule type" value="Genomic_DNA"/>
</dbReference>
<proteinExistence type="inferred from homology"/>
<evidence type="ECO:0000256" key="3">
    <source>
        <dbReference type="ARBA" id="ARBA00023134"/>
    </source>
</evidence>
<dbReference type="PROSITE" id="PS51720">
    <property type="entry name" value="G_AIG1"/>
    <property type="match status" value="1"/>
</dbReference>
<feature type="compositionally biased region" description="Basic and acidic residues" evidence="4">
    <location>
        <begin position="918"/>
        <end position="1081"/>
    </location>
</feature>
<dbReference type="FunFam" id="3.40.50.300:FF:000366">
    <property type="entry name" value="GTPase, IMAP family member 2"/>
    <property type="match status" value="1"/>
</dbReference>
<feature type="compositionally biased region" description="Basic and acidic residues" evidence="4">
    <location>
        <begin position="183"/>
        <end position="192"/>
    </location>
</feature>
<dbReference type="SUPFAM" id="SSF52540">
    <property type="entry name" value="P-loop containing nucleoside triphosphate hydrolases"/>
    <property type="match status" value="2"/>
</dbReference>
<evidence type="ECO:0000313" key="7">
    <source>
        <dbReference type="Proteomes" id="UP001187315"/>
    </source>
</evidence>
<dbReference type="PANTHER" id="PTHR10903">
    <property type="entry name" value="GTPASE, IMAP FAMILY MEMBER-RELATED"/>
    <property type="match status" value="1"/>
</dbReference>
<dbReference type="InterPro" id="IPR027417">
    <property type="entry name" value="P-loop_NTPase"/>
</dbReference>
<keyword evidence="7" id="KW-1185">Reference proteome</keyword>
<sequence>MSKGLLRPWRWRSLPIDLPTMSEVRIVLLGENVPLTSRVGNIILGRSAFHTEVLQSEKASGDVEGRFITIINTPHLYNPHLSQEEVIQRVKECFSLADSGPHVFLLVLQSELISHELHDRVRNVLETYSPKSSTRTITLTVGKVHGFINECDVRRHRIENLSKFDQHEVLQLLGKIDTVVKETGGSDHPEKKHSGKQTRCQDHLTGNTTETDGDTIMEKLEENKALQFFSMSELRFILLGKSVSDTSSVGNLLLGRSVFETKDPLHSVLQCERVRGHVKGRNITIINAPHLFDQTFSYHQLTLCIKECVSLSAPGPHVIMLIVEPESFSETDKRRADHILSSLSEEAHKYTMVITTKNIEISSSVDPVEENVIQKIIAACNYRYLNFSGCTQADLVEKMEEMVKENKGSLFCDIYEDAETAIGQQSEQIIDQPEHEVTETLEEHIRTETTGISVQTHKKSKFQELRDLGVKLIKKQHSELKQTPHLKLVLLGKENIKASGSKTPSEKKVGGHLITLVELPALYNTTLSEQEVMHQTLHCVSACNPGVDAFFIIVPKGLLTDDVKAEIEMFQRIFSSRVNDHTIVIITQQSPNKDLDKELQALIKTFGGGYILYRSKINAENLFPHVKDLLTKNNNRQYTMAMYAEAQVEAQLTYKRKIHYLEKEMTELKRNRPQTQDLSKSSDTLRIVLLGKTGVGKSASGNTILGKDVFKEMPSFQSVTSVCQKETSEVNGRQITVIDTPGLFDTKVQNDKIRKEIVKCISMASPGPHVFLLTLKIGQRLTEEETETVEIIEKTFGKASNMYTIILFTRGDELKGLPFEQYIENAGTFLNTLLFACGKRYHVLNNNEKSSNTQVLTLLDTIHSMVTVNGGSCYTNEMFQKVEEALEEEKERILKEREEQIEREKEELKTKYEAKMEEMTREMQKQKERQEEEERQKEEQFKQREEQIREMTEREQNLREDFWKRRKEEDDLKMKENMREINREREENRKQWERQREEDQKRRDQEEKERRRREEEWKEHQIKEKEKFKREKEEMKNNKEEELKKLQKEYEQKAAEEDRRIRDLEEKIKNAEESKKKELQDLKLSQQRLREQRMREEEEKRKDQQENWEKRIAAMEKKWSLEQIRKEKQYEWERQKEKEENDLKEKERKEKEEQERRRIENEANEKIRMMEEQLKVQREEDERERKKKDEEHKKEMEENLQKQREDFRKEKEEQETKHQEEKERNLSFIQEQHKKQLETLKRETEEAARKQAEEEFSAKLDAKVKEAKEEGLEKGRADGHAAGRAEGRAEGRADVEAERTIPGRAVDDFINWGFGGGKKKKNE</sequence>
<dbReference type="Gene3D" id="3.40.50.300">
    <property type="entry name" value="P-loop containing nucleotide triphosphate hydrolases"/>
    <property type="match status" value="4"/>
</dbReference>
<dbReference type="Proteomes" id="UP001187315">
    <property type="component" value="Unassembled WGS sequence"/>
</dbReference>
<dbReference type="PANTHER" id="PTHR10903:SF170">
    <property type="entry name" value="GTPASE IMAP FAMILY MEMBER 7"/>
    <property type="match status" value="1"/>
</dbReference>